<dbReference type="OrthoDB" id="5646761at2"/>
<dbReference type="InterPro" id="IPR028978">
    <property type="entry name" value="Chorismate_lyase_/UTRA_dom_sf"/>
</dbReference>
<keyword evidence="2" id="KW-0831">Ubiquinone biosynthesis</keyword>
<evidence type="ECO:0000256" key="2">
    <source>
        <dbReference type="ARBA" id="ARBA00022688"/>
    </source>
</evidence>
<dbReference type="PANTHER" id="PTHR38683">
    <property type="entry name" value="CHORISMATE PYRUVATE-LYASE"/>
    <property type="match status" value="1"/>
</dbReference>
<sequence length="174" mass="21233">MADTFQFIAQPPEELLPWLTYREMLSEKLEKETGDARLQVLFQQWSYPDWWDKYVLNISEPVLHREILMWSLSTPCWYARSIIPQDCYMATPGFFNRLENESLGDLIFNNPEIKRQYLMHYPVTEELIEYHWLQPSWHENIKELWARKSCFIYKKKFKFYLIEIFLPGLLRRLA</sequence>
<evidence type="ECO:0000256" key="3">
    <source>
        <dbReference type="ARBA" id="ARBA00023239"/>
    </source>
</evidence>
<dbReference type="Proteomes" id="UP000054859">
    <property type="component" value="Unassembled WGS sequence"/>
</dbReference>
<evidence type="ECO:0000313" key="5">
    <source>
        <dbReference type="Proteomes" id="UP000054859"/>
    </source>
</evidence>
<evidence type="ECO:0000313" key="4">
    <source>
        <dbReference type="EMBL" id="KTC66218.1"/>
    </source>
</evidence>
<gene>
    <name evidence="4" type="primary">ubiC</name>
    <name evidence="4" type="ORF">Lade_0876</name>
</gene>
<keyword evidence="5" id="KW-1185">Reference proteome</keyword>
<dbReference type="GO" id="GO:0005829">
    <property type="term" value="C:cytosol"/>
    <property type="evidence" value="ECO:0007669"/>
    <property type="project" value="TreeGrafter"/>
</dbReference>
<dbReference type="AlphaFoldDB" id="A0A0W0R5B1"/>
<dbReference type="PANTHER" id="PTHR38683:SF1">
    <property type="entry name" value="CHORISMATE PYRUVATE-LYASE"/>
    <property type="match status" value="1"/>
</dbReference>
<dbReference type="Gene3D" id="3.40.1410.10">
    <property type="entry name" value="Chorismate lyase-like"/>
    <property type="match status" value="1"/>
</dbReference>
<dbReference type="GO" id="GO:0006744">
    <property type="term" value="P:ubiquinone biosynthetic process"/>
    <property type="evidence" value="ECO:0007669"/>
    <property type="project" value="UniProtKB-KW"/>
</dbReference>
<name>A0A0W0R5B1_9GAMM</name>
<dbReference type="SUPFAM" id="SSF64288">
    <property type="entry name" value="Chorismate lyase-like"/>
    <property type="match status" value="1"/>
</dbReference>
<dbReference type="Pfam" id="PF04345">
    <property type="entry name" value="Chor_lyase"/>
    <property type="match status" value="1"/>
</dbReference>
<comment type="caution">
    <text evidence="4">The sequence shown here is derived from an EMBL/GenBank/DDBJ whole genome shotgun (WGS) entry which is preliminary data.</text>
</comment>
<dbReference type="GO" id="GO:0008813">
    <property type="term" value="F:chorismate lyase activity"/>
    <property type="evidence" value="ECO:0007669"/>
    <property type="project" value="InterPro"/>
</dbReference>
<keyword evidence="3" id="KW-0456">Lyase</keyword>
<reference evidence="4 5" key="1">
    <citation type="submission" date="2015-11" db="EMBL/GenBank/DDBJ databases">
        <title>Identification of large and diverse effector repertoires of 38 Legionella species.</title>
        <authorList>
            <person name="Burstein D."/>
            <person name="Amaro F."/>
            <person name="Zusman T."/>
            <person name="Lifshitz Z."/>
            <person name="Cohen O."/>
            <person name="Gilbert J.A."/>
            <person name="Pupko T."/>
            <person name="Shuman H.A."/>
            <person name="Segal G."/>
        </authorList>
    </citation>
    <scope>NUCLEOTIDE SEQUENCE [LARGE SCALE GENOMIC DNA]</scope>
    <source>
        <strain evidence="4 5">1762-AUS-E</strain>
    </source>
</reference>
<protein>
    <submittedName>
        <fullName evidence="4">4-hydroxybenzoate synthetase</fullName>
    </submittedName>
</protein>
<keyword evidence="1" id="KW-0963">Cytoplasm</keyword>
<dbReference type="STRING" id="45056.Lade_0876"/>
<dbReference type="RefSeq" id="WP_058461913.1">
    <property type="nucleotide sequence ID" value="NZ_CAAAHS010000005.1"/>
</dbReference>
<dbReference type="InterPro" id="IPR007440">
    <property type="entry name" value="Chorismate--pyruvate_lyase"/>
</dbReference>
<dbReference type="EMBL" id="LNKA01000001">
    <property type="protein sequence ID" value="KTC66218.1"/>
    <property type="molecule type" value="Genomic_DNA"/>
</dbReference>
<dbReference type="PATRIC" id="fig|45056.6.peg.907"/>
<evidence type="ECO:0000256" key="1">
    <source>
        <dbReference type="ARBA" id="ARBA00022490"/>
    </source>
</evidence>
<accession>A0A0W0R5B1</accession>
<proteinExistence type="predicted"/>
<organism evidence="4 5">
    <name type="scientific">Legionella adelaidensis</name>
    <dbReference type="NCBI Taxonomy" id="45056"/>
    <lineage>
        <taxon>Bacteria</taxon>
        <taxon>Pseudomonadati</taxon>
        <taxon>Pseudomonadota</taxon>
        <taxon>Gammaproteobacteria</taxon>
        <taxon>Legionellales</taxon>
        <taxon>Legionellaceae</taxon>
        <taxon>Legionella</taxon>
    </lineage>
</organism>